<dbReference type="PROSITE" id="PS51292">
    <property type="entry name" value="ZF_RING_CH"/>
    <property type="match status" value="1"/>
</dbReference>
<dbReference type="GO" id="GO:0036503">
    <property type="term" value="P:ERAD pathway"/>
    <property type="evidence" value="ECO:0007669"/>
    <property type="project" value="TreeGrafter"/>
</dbReference>
<dbReference type="InterPro" id="IPR011016">
    <property type="entry name" value="Znf_RING-CH"/>
</dbReference>
<evidence type="ECO:0000256" key="12">
    <source>
        <dbReference type="ARBA" id="ARBA00023136"/>
    </source>
</evidence>
<feature type="domain" description="RING-type" evidence="16">
    <location>
        <begin position="36"/>
        <end position="83"/>
    </location>
</feature>
<dbReference type="OrthoDB" id="1108038at2759"/>
<dbReference type="PANTHER" id="PTHR13145">
    <property type="entry name" value="SSM4 PROTEIN"/>
    <property type="match status" value="1"/>
</dbReference>
<evidence type="ECO:0000313" key="18">
    <source>
        <dbReference type="EMBL" id="OAG44599.1"/>
    </source>
</evidence>
<evidence type="ECO:0000256" key="6">
    <source>
        <dbReference type="ARBA" id="ARBA00022692"/>
    </source>
</evidence>
<comment type="caution">
    <text evidence="18">The sequence shown here is derived from an EMBL/GenBank/DDBJ whole genome shotgun (WGS) entry which is preliminary data.</text>
</comment>
<dbReference type="SUPFAM" id="SSF57850">
    <property type="entry name" value="RING/U-box"/>
    <property type="match status" value="1"/>
</dbReference>
<organism evidence="18 19">
    <name type="scientific">Fonsecaea monophora</name>
    <dbReference type="NCBI Taxonomy" id="254056"/>
    <lineage>
        <taxon>Eukaryota</taxon>
        <taxon>Fungi</taxon>
        <taxon>Dikarya</taxon>
        <taxon>Ascomycota</taxon>
        <taxon>Pezizomycotina</taxon>
        <taxon>Eurotiomycetes</taxon>
        <taxon>Chaetothyriomycetidae</taxon>
        <taxon>Chaetothyriales</taxon>
        <taxon>Herpotrichiellaceae</taxon>
        <taxon>Fonsecaea</taxon>
    </lineage>
</organism>
<evidence type="ECO:0000256" key="7">
    <source>
        <dbReference type="ARBA" id="ARBA00022723"/>
    </source>
</evidence>
<keyword evidence="5" id="KW-0808">Transferase</keyword>
<evidence type="ECO:0000313" key="19">
    <source>
        <dbReference type="Proteomes" id="UP000077002"/>
    </source>
</evidence>
<dbReference type="RefSeq" id="XP_022516551.1">
    <property type="nucleotide sequence ID" value="XM_022651073.1"/>
</dbReference>
<feature type="transmembrane region" description="Helical" evidence="15">
    <location>
        <begin position="1402"/>
        <end position="1433"/>
    </location>
</feature>
<feature type="transmembrane region" description="Helical" evidence="15">
    <location>
        <begin position="1361"/>
        <end position="1381"/>
    </location>
</feature>
<feature type="region of interest" description="Disordered" evidence="14">
    <location>
        <begin position="651"/>
        <end position="670"/>
    </location>
</feature>
<feature type="compositionally biased region" description="Basic and acidic residues" evidence="14">
    <location>
        <begin position="1"/>
        <end position="11"/>
    </location>
</feature>
<feature type="transmembrane region" description="Helical" evidence="15">
    <location>
        <begin position="792"/>
        <end position="817"/>
    </location>
</feature>
<dbReference type="CDD" id="cd16702">
    <property type="entry name" value="RING_CH-C4HC3_MARCH6"/>
    <property type="match status" value="1"/>
</dbReference>
<dbReference type="EC" id="2.3.2.27" evidence="4"/>
<feature type="transmembrane region" description="Helical" evidence="15">
    <location>
        <begin position="1474"/>
        <end position="1492"/>
    </location>
</feature>
<dbReference type="InterPro" id="IPR001841">
    <property type="entry name" value="Znf_RING"/>
</dbReference>
<keyword evidence="6 15" id="KW-0812">Transmembrane</keyword>
<keyword evidence="19" id="KW-1185">Reference proteome</keyword>
<feature type="region of interest" description="Disordered" evidence="14">
    <location>
        <begin position="536"/>
        <end position="592"/>
    </location>
</feature>
<feature type="region of interest" description="Disordered" evidence="14">
    <location>
        <begin position="1"/>
        <end position="27"/>
    </location>
</feature>
<gene>
    <name evidence="18" type="ORF">AYO21_01089</name>
</gene>
<dbReference type="Gene3D" id="3.30.40.10">
    <property type="entry name" value="Zinc/RING finger domain, C3HC4 (zinc finger)"/>
    <property type="match status" value="1"/>
</dbReference>
<keyword evidence="7" id="KW-0479">Metal-binding</keyword>
<dbReference type="GeneID" id="34596269"/>
<evidence type="ECO:0000256" key="13">
    <source>
        <dbReference type="PROSITE-ProRule" id="PRU00175"/>
    </source>
</evidence>
<dbReference type="PROSITE" id="PS50089">
    <property type="entry name" value="ZF_RING_2"/>
    <property type="match status" value="1"/>
</dbReference>
<feature type="compositionally biased region" description="Polar residues" evidence="14">
    <location>
        <begin position="434"/>
        <end position="448"/>
    </location>
</feature>
<protein>
    <recommendedName>
        <fullName evidence="4">RING-type E3 ubiquitin transferase</fullName>
        <ecNumber evidence="4">2.3.2.27</ecNumber>
    </recommendedName>
</protein>
<dbReference type="FunFam" id="3.30.40.10:FF:000287">
    <property type="entry name" value="RING finger membrane protein"/>
    <property type="match status" value="1"/>
</dbReference>
<feature type="transmembrane region" description="Helical" evidence="15">
    <location>
        <begin position="1570"/>
        <end position="1588"/>
    </location>
</feature>
<feature type="transmembrane region" description="Helical" evidence="15">
    <location>
        <begin position="1077"/>
        <end position="1098"/>
    </location>
</feature>
<accession>A0A177FN59</accession>
<evidence type="ECO:0000256" key="3">
    <source>
        <dbReference type="ARBA" id="ARBA00004906"/>
    </source>
</evidence>
<feature type="transmembrane region" description="Helical" evidence="15">
    <location>
        <begin position="1530"/>
        <end position="1558"/>
    </location>
</feature>
<comment type="pathway">
    <text evidence="3">Protein modification; protein ubiquitination.</text>
</comment>
<evidence type="ECO:0000256" key="5">
    <source>
        <dbReference type="ARBA" id="ARBA00022679"/>
    </source>
</evidence>
<dbReference type="GO" id="GO:0061630">
    <property type="term" value="F:ubiquitin protein ligase activity"/>
    <property type="evidence" value="ECO:0007669"/>
    <property type="project" value="UniProtKB-EC"/>
</dbReference>
<evidence type="ECO:0000259" key="17">
    <source>
        <dbReference type="PROSITE" id="PS51292"/>
    </source>
</evidence>
<feature type="compositionally biased region" description="Basic and acidic residues" evidence="14">
    <location>
        <begin position="651"/>
        <end position="664"/>
    </location>
</feature>
<feature type="domain" description="RING-CH-type" evidence="17">
    <location>
        <begin position="28"/>
        <end position="89"/>
    </location>
</feature>
<evidence type="ECO:0000256" key="14">
    <source>
        <dbReference type="SAM" id="MobiDB-lite"/>
    </source>
</evidence>
<keyword evidence="8 13" id="KW-0863">Zinc-finger</keyword>
<feature type="transmembrane region" description="Helical" evidence="15">
    <location>
        <begin position="1024"/>
        <end position="1044"/>
    </location>
</feature>
<dbReference type="GO" id="GO:0008270">
    <property type="term" value="F:zinc ion binding"/>
    <property type="evidence" value="ECO:0007669"/>
    <property type="project" value="UniProtKB-KW"/>
</dbReference>
<feature type="transmembrane region" description="Helical" evidence="15">
    <location>
        <begin position="751"/>
        <end position="772"/>
    </location>
</feature>
<comment type="subcellular location">
    <subcellularLocation>
        <location evidence="2">Membrane</location>
        <topology evidence="2">Multi-pass membrane protein</topology>
    </subcellularLocation>
</comment>
<evidence type="ECO:0000259" key="16">
    <source>
        <dbReference type="PROSITE" id="PS50089"/>
    </source>
</evidence>
<evidence type="ECO:0000256" key="9">
    <source>
        <dbReference type="ARBA" id="ARBA00022786"/>
    </source>
</evidence>
<dbReference type="GO" id="GO:0005789">
    <property type="term" value="C:endoplasmic reticulum membrane"/>
    <property type="evidence" value="ECO:0007669"/>
    <property type="project" value="TreeGrafter"/>
</dbReference>
<dbReference type="Proteomes" id="UP000077002">
    <property type="component" value="Unassembled WGS sequence"/>
</dbReference>
<feature type="region of interest" description="Disordered" evidence="14">
    <location>
        <begin position="1911"/>
        <end position="1931"/>
    </location>
</feature>
<dbReference type="PANTHER" id="PTHR13145:SF0">
    <property type="entry name" value="E3 UBIQUITIN-PROTEIN LIGASE MARCHF6"/>
    <property type="match status" value="1"/>
</dbReference>
<keyword evidence="9" id="KW-0833">Ubl conjugation pathway</keyword>
<dbReference type="Pfam" id="PF23113">
    <property type="entry name" value="MARCHF6_C"/>
    <property type="match status" value="1"/>
</dbReference>
<feature type="transmembrane region" description="Helical" evidence="15">
    <location>
        <begin position="1637"/>
        <end position="1656"/>
    </location>
</feature>
<evidence type="ECO:0000256" key="10">
    <source>
        <dbReference type="ARBA" id="ARBA00022833"/>
    </source>
</evidence>
<feature type="region of interest" description="Disordered" evidence="14">
    <location>
        <begin position="318"/>
        <end position="339"/>
    </location>
</feature>
<feature type="transmembrane region" description="Helical" evidence="15">
    <location>
        <begin position="1320"/>
        <end position="1341"/>
    </location>
</feature>
<sequence>MPLDPFEERHPNPLPRIATRRTSVGTTGHEEGQDYCRICRGEGTSTQPLYYPCKCSGSIKFVHQECLMEWLSHSQKKYCELCKTSFRFTKLYDRSMPATLPFPLFLRQLARHGATEFARWSRYLLVSIIWTCCLPWCIRQIWRGLFWLADGDWVDESNIQAISDRSSNTNGTDASPGASLAASLNFTVPEQLEKIKLVFPPMQISLADIARLFSGQSVFGKILRFILSVFTLRLRQTDTPGQDQISVGEFSPTTRRHPSLLSDVQFISSWSSSPLANHITVDVIEGQLICVLLVAAFILVFLIREWVINQQPILNMPDPDENAQADDARPHLPAHLPRVPRAGDNVADEIAAMEDLAAQLPPDQVAPPRPPPNQHRVPRFGNNIADEIAALERLAAETPREETTPPTLSPRHALTDDDVSSGTGPEFERPIFRTRSQSSSAIAGTAQEQPGRWRNPRGNDVDTNEPWNQLFRRHSADDTEANHYLPLVTPSPPLVDADGGEDSPIRMERYWYPEDTSEISESEGLQFSEYRPFRQEELEPAETSSRRVSFAEVSDVGDDAPNGLSVSSIDQHESDSDAPAIPTPDSNDAEQLLPSGAAAFDGEGQEVPFNIADDVQAEEVPISGDENPLEDTPLWGKISYWLWHTDFEADEQPRAEPGDAPRAEDQDEERIVEDVDAEAPFVPIQNRDAGPAQALPIAIEAQPAGPAEAREPNMLFGVDLNEANQDDAEDLDGILELLGMEGPIFGMVQNVIFSLFLITVTLAASVWCPYIWGKIALLFLSSPTSMLVKAPLFVLSRTADIVVDIIFFVVGLTGFLLNQPIKIMQTMMSLAMPRLGGIIDTTTLEGFSLDLSQKSGLRLEKTLSAAVLSLKPDLPTFSMQSHQALISFKTGLYTAVQWIAFTLAQGQTMLTRNSQSSDTMLTSFWYALRSIPTQLAKIPQLCEYATNYLRSLSTDLGSPSSGNGDGMNPSLAEWGTEDRILTILLGYAFFAIAGIVFLEIAHLILGLKEGERVEGYFADSLRQAGGVMKVIVIIGIEMLVFPLYCGLLLDLALLPLFADATVASRIAFLMRTPLTGIFIHWFIGTCYMFHFALFVSICRKIMRKGVLYFIRDPDDPTFHPVRDVLERPVPAQLGKIAFSALVYGGLVIVCLGGVVWSIDWFGVVLPIQWSTPEPRLSFPVDIIFYNFLLPFVLRRAEPSKKISAMYQWWFRGCARWLRLTNFLFGEERKEETFSHSNRFPWNLFTKDAAAEPKRDGRYVRAPASDSVRIAKGRQVFLEVTEDNERVDGAPELFFAPHGKKNPQFTKVYLPPNFQARITSFVILLWFFAALTGSAFTVGPLIVGRKLTRVLSQSTQPPNDLYAFTIGIHIFAAVGYAIAYAGPARTYLQKKFKWSGKQFLASVLHVLGLTYLGIFTTLILPFVVSLVVELYIHIPIFDLLEVLSHQKLNRDSSPPSSSAPTVSAGPATTKPFPPATIFILQSWTIGLVFLRLISRILAHVLPPTVRPARALRGIIRNGIFHADIPLASRAFVLPATIICITLLIAPLTCMRAIIGIFHISDRGRQIRMYRFAYPLFLCLMVNYVGLLYIRRKLESWRIKIRDEVYLIESVKDRPNGHAVGPPARQPGRQRSRRSWTSWLFNTSARLAIWYCLLTILFSCPSSRTTLTDTSPRICETYLSAKEYIQPHLQPYYDEYAAPYVAKAEPYAHLVKSRVVRPATKIAVVNYEKYAAPRIDAAKAYSQAQWEKAVMPQINLARGNAARFYEKNIGPHVDQVIAQTAPYYAPARDQVYRVYQQHLLPAVEYSLPHLNKAYSLSQDFALNTAYPLLRHAWSDLVIFMDGTFWPFVKGLYIDNVRPQLVMINERIAKYRESRQLKAAMDEVDNTQSTYVASATPSATTDTMDDVYALFDSEDETESSTTTTSQEAEPTPVERVKRPVEYPIATEEQIAEDLRTWQKKFAVAADKGSDDLRERVESIVDSLVKSDIDGVGRGLANALQKTVENELENVKAKIKSTVASLPDDASAEAVKKAAEDILGSIRSSGAEIKGRAQNVRNWSQGFEQGLIQRLEAASASTLEVLDGIKDIGLQEVGMRWSWMEGVTYKHWQKFHELRKTLDEWKIEVQDVAMKSPEAEAAIETARQILEECMAMTEDAAKELVRLKSVAQWKLKARDSSDDFETRTMPAEAVSAASSLVSELRGAPSEAVEAASSVLSQGSDAATVAVSSASSAALGTSTGTVESATSTASEFAGDAISSVSSMLESSIAEPVESLVSDVSAAAGEAYESATGTVVEGTPVTVESLLSEAEETVSDFTEDVIESASSGTSSFESIASSSTNELPSVSAAIDSATTRVSKVFGGAMASEVKGSIPILDDVFDNSEESTFSENIQSVINDAGDRYAEVSRAVSEAMFGTSQGKVESITSVASEQYSSALAAASNALYGTPTGTAESLASAASEQYEQAVAAASSIIFGTPTPVTESLFLQASSLYNEAVSRAEDNYNAAKSIASQQISGTPKPVHEQMFSSIESAYSGAVAAASGRLESARKSASSALPETNPLESVSSMASSILQDSLAAASAQYSKAKVAVGATPTPAHARYLQEARKNYYAAVGLAHEQYDDFIAAASSAIYGTPTPVLSSVSSVVSVGIYGTPVPAYQSLLDAAASQYSEASSAAASSLDAFKSSSGTTVQSLWDEAVAAYSSAVGAASSSLSSASYAASTAVYGTPAPFYQAALETASSQYVVATAAASSQLSQMLESASSVLGEEETSPAQSVLDSISSQYDAAISAASSSLSAASYAASTAIYGTPVPYYQSALHAASSQYAVASSAAASQMSALLDSASSAMGKKETAPAQSVLDSISSQYDAAIAAASSSLSAASYAASTAVYGAPTGSVESISSVASENWQALVAKASEQIYGTPKPFYENFATQAGEYSAQVTDFANDQYVVIQSYVSELIVGKEPDFTESVMSRLSSAYYTGYSSASSLAGEAYSSVSSMASSVSSVASSYFTPPPEVSSILDSVTEQLNAAVDAASAQVYGTPKGRLEQATSVVADSYSSASVAVSEAIYGTPVGYAEAASSSFAELAKSAQDAVSIAIYGTPTGTVESLTSAAADTYASASSIVSENAAAAVSAVSDNVESLTAKVSQAIYGPEQSYMESINSQIFEAVESANSRIAALAREAAESATDAASAVSESVESIASVVSESASSATKYVKDEL</sequence>
<feature type="region of interest" description="Disordered" evidence="14">
    <location>
        <begin position="397"/>
        <end position="462"/>
    </location>
</feature>
<feature type="transmembrane region" description="Helical" evidence="15">
    <location>
        <begin position="980"/>
        <end position="1004"/>
    </location>
</feature>
<evidence type="ECO:0000256" key="4">
    <source>
        <dbReference type="ARBA" id="ARBA00012483"/>
    </source>
</evidence>
<keyword evidence="12 15" id="KW-0472">Membrane</keyword>
<name>A0A177FN59_9EURO</name>
<comment type="catalytic activity">
    <reaction evidence="1">
        <text>S-ubiquitinyl-[E2 ubiquitin-conjugating enzyme]-L-cysteine + [acceptor protein]-L-lysine = [E2 ubiquitin-conjugating enzyme]-L-cysteine + N(6)-ubiquitinyl-[acceptor protein]-L-lysine.</text>
        <dbReference type="EC" id="2.3.2.27"/>
    </reaction>
</comment>
<dbReference type="Pfam" id="PF12906">
    <property type="entry name" value="RINGv"/>
    <property type="match status" value="1"/>
</dbReference>
<evidence type="ECO:0000256" key="11">
    <source>
        <dbReference type="ARBA" id="ARBA00022989"/>
    </source>
</evidence>
<feature type="transmembrane region" description="Helical" evidence="15">
    <location>
        <begin position="1136"/>
        <end position="1156"/>
    </location>
</feature>
<evidence type="ECO:0000256" key="1">
    <source>
        <dbReference type="ARBA" id="ARBA00000900"/>
    </source>
</evidence>
<dbReference type="InterPro" id="IPR056521">
    <property type="entry name" value="MARCHF6-like_C"/>
</dbReference>
<feature type="transmembrane region" description="Helical" evidence="15">
    <location>
        <begin position="1176"/>
        <end position="1193"/>
    </location>
</feature>
<evidence type="ECO:0000256" key="15">
    <source>
        <dbReference type="SAM" id="Phobius"/>
    </source>
</evidence>
<evidence type="ECO:0000256" key="8">
    <source>
        <dbReference type="ARBA" id="ARBA00022771"/>
    </source>
</evidence>
<dbReference type="EMBL" id="LVKK01000004">
    <property type="protein sequence ID" value="OAG44599.1"/>
    <property type="molecule type" value="Genomic_DNA"/>
</dbReference>
<dbReference type="InterPro" id="IPR013083">
    <property type="entry name" value="Znf_RING/FYVE/PHD"/>
</dbReference>
<proteinExistence type="predicted"/>
<dbReference type="SMART" id="SM00744">
    <property type="entry name" value="RINGv"/>
    <property type="match status" value="1"/>
</dbReference>
<keyword evidence="10" id="KW-0862">Zinc</keyword>
<keyword evidence="11 15" id="KW-1133">Transmembrane helix</keyword>
<evidence type="ECO:0000256" key="2">
    <source>
        <dbReference type="ARBA" id="ARBA00004141"/>
    </source>
</evidence>
<reference evidence="18 19" key="1">
    <citation type="submission" date="2016-03" db="EMBL/GenBank/DDBJ databases">
        <title>Draft genome sequence of the Fonsecaea monophora CBS 269.37.</title>
        <authorList>
            <person name="Bombassaro A."/>
            <person name="Vinicius W.A."/>
            <person name="De Hoog S."/>
            <person name="Sun J."/>
            <person name="Souza E.M."/>
            <person name="Raittz R.T."/>
            <person name="Costa F."/>
            <person name="Leao A.C."/>
            <person name="Tadra-Sfeir M.Z."/>
            <person name="Baura V."/>
            <person name="Balsanelli E."/>
            <person name="Pedrosa F.O."/>
            <person name="Moreno L.F."/>
            <person name="Steffens M.B."/>
            <person name="Xi L."/>
            <person name="Bocca A.L."/>
            <person name="Felipe M.S."/>
            <person name="Teixeira M."/>
            <person name="Telles Filho F.Q."/>
            <person name="Azevedo C.M."/>
            <person name="Gomes R."/>
            <person name="Vicente V.A."/>
        </authorList>
    </citation>
    <scope>NUCLEOTIDE SEQUENCE [LARGE SCALE GENOMIC DNA]</scope>
    <source>
        <strain evidence="18 19">CBS 269.37</strain>
    </source>
</reference>